<keyword evidence="3" id="KW-1185">Reference proteome</keyword>
<dbReference type="SUPFAM" id="SSF54909">
    <property type="entry name" value="Dimeric alpha+beta barrel"/>
    <property type="match status" value="1"/>
</dbReference>
<gene>
    <name evidence="2" type="ORF">MMA15_23680</name>
</gene>
<dbReference type="Pfam" id="PF07045">
    <property type="entry name" value="DUF1330"/>
    <property type="match status" value="1"/>
</dbReference>
<name>A0ABS9T443_9ACTN</name>
<protein>
    <submittedName>
        <fullName evidence="2">DUF1330 domain-containing protein</fullName>
    </submittedName>
</protein>
<feature type="domain" description="DUF1330" evidence="1">
    <location>
        <begin position="2"/>
        <end position="95"/>
    </location>
</feature>
<comment type="caution">
    <text evidence="2">The sequence shown here is derived from an EMBL/GenBank/DDBJ whole genome shotgun (WGS) entry which is preliminary data.</text>
</comment>
<accession>A0ABS9T443</accession>
<dbReference type="EMBL" id="JAKWJU010000002">
    <property type="protein sequence ID" value="MCH6163282.1"/>
    <property type="molecule type" value="Genomic_DNA"/>
</dbReference>
<reference evidence="2" key="1">
    <citation type="submission" date="2022-03" db="EMBL/GenBank/DDBJ databases">
        <authorList>
            <person name="Santos J.D.N."/>
            <person name="Kallscheuer N."/>
            <person name="Jogler C."/>
            <person name="Lage O.M."/>
        </authorList>
    </citation>
    <scope>NUCLEOTIDE SEQUENCE</scope>
    <source>
        <strain evidence="2">M600PL45_2</strain>
    </source>
</reference>
<dbReference type="PANTHER" id="PTHR41521">
    <property type="match status" value="1"/>
</dbReference>
<reference evidence="2" key="2">
    <citation type="journal article" date="2023" name="Int. J. Syst. Evol. Microbiol.">
        <title>Streptomyces marispadix sp. nov., isolated from marine beach sediment of the Northern Coast of Portugal.</title>
        <authorList>
            <person name="dos Santos J.D.N."/>
            <person name="Vitorino I.R."/>
            <person name="Kallscheuer N."/>
            <person name="Srivastava A."/>
            <person name="Krautwurst S."/>
            <person name="Marz M."/>
            <person name="Jogler C."/>
            <person name="Lobo Da Cunha A."/>
            <person name="Catita J."/>
            <person name="Goncalves H."/>
            <person name="Gonzalez I."/>
            <person name="Reyes F."/>
            <person name="Lage O.M."/>
        </authorList>
    </citation>
    <scope>NUCLEOTIDE SEQUENCE</scope>
    <source>
        <strain evidence="2">M600PL45_2</strain>
    </source>
</reference>
<dbReference type="InterPro" id="IPR011008">
    <property type="entry name" value="Dimeric_a/b-barrel"/>
</dbReference>
<evidence type="ECO:0000313" key="3">
    <source>
        <dbReference type="Proteomes" id="UP001166784"/>
    </source>
</evidence>
<dbReference type="PANTHER" id="PTHR41521:SF4">
    <property type="entry name" value="BLR0684 PROTEIN"/>
    <property type="match status" value="1"/>
</dbReference>
<sequence>MPAYVVSEVTVVDGEKATRYRELAAASIELYGGRYLSRGRRPEAVEGEWPDEALLIVLEFPDMDAARSWYDSPEYAEALALRATALDRRLLFVEGGYA</sequence>
<dbReference type="Gene3D" id="3.30.70.100">
    <property type="match status" value="1"/>
</dbReference>
<dbReference type="RefSeq" id="WP_241062130.1">
    <property type="nucleotide sequence ID" value="NZ_JAKWJU010000002.1"/>
</dbReference>
<dbReference type="InterPro" id="IPR010753">
    <property type="entry name" value="DUF1330"/>
</dbReference>
<organism evidence="2 3">
    <name type="scientific">Streptomyces marispadix</name>
    <dbReference type="NCBI Taxonomy" id="2922868"/>
    <lineage>
        <taxon>Bacteria</taxon>
        <taxon>Bacillati</taxon>
        <taxon>Actinomycetota</taxon>
        <taxon>Actinomycetes</taxon>
        <taxon>Kitasatosporales</taxon>
        <taxon>Streptomycetaceae</taxon>
        <taxon>Streptomyces</taxon>
    </lineage>
</organism>
<evidence type="ECO:0000313" key="2">
    <source>
        <dbReference type="EMBL" id="MCH6163282.1"/>
    </source>
</evidence>
<proteinExistence type="predicted"/>
<evidence type="ECO:0000259" key="1">
    <source>
        <dbReference type="Pfam" id="PF07045"/>
    </source>
</evidence>
<dbReference type="Proteomes" id="UP001166784">
    <property type="component" value="Unassembled WGS sequence"/>
</dbReference>